<keyword evidence="1" id="KW-0732">Signal</keyword>
<proteinExistence type="predicted"/>
<evidence type="ECO:0000313" key="2">
    <source>
        <dbReference type="EMBL" id="CDT70108.1"/>
    </source>
</evidence>
<dbReference type="RefSeq" id="WP_048608619.1">
    <property type="nucleotide sequence ID" value="NZ_CCKH01000030.1"/>
</dbReference>
<gene>
    <name evidence="2" type="ORF">VCR31J2_1280322</name>
</gene>
<evidence type="ECO:0000313" key="3">
    <source>
        <dbReference type="Proteomes" id="UP000041625"/>
    </source>
</evidence>
<evidence type="ECO:0000256" key="1">
    <source>
        <dbReference type="SAM" id="SignalP"/>
    </source>
</evidence>
<accession>A0A0T7DSH1</accession>
<protein>
    <submittedName>
        <fullName evidence="2">Uncharacterized protein</fullName>
    </submittedName>
</protein>
<name>A0A0T7DFN5_9VIBR</name>
<sequence length="259" mass="28012">MKKLLLTASMLAAMSGTALANEEESQVIDPSDLTRVYTQAAFFVTSDADIRLSSMLTGAWSETTQFGGFIEGNFGDSDAKPGKDSMGVDYLGSRAQYFQVSAIDSSLMPRVGFMADFIHTKNSALGLDDNTLVSVGAIGLINPAYTGGAMLFPNVNYTIGEVFGETADGYMLNLFATIPMGDSGAFVQAWPEYMNVSGDTVELESTSFNIMMNAPIKEDRTQWLMTKLQYASADVTLPTGVTLEGDYELKAEVGVKWFF</sequence>
<organism evidence="2 3">
    <name type="scientific">Vibrio coralliirubri</name>
    <dbReference type="NCBI Taxonomy" id="1516159"/>
    <lineage>
        <taxon>Bacteria</taxon>
        <taxon>Pseudomonadati</taxon>
        <taxon>Pseudomonadota</taxon>
        <taxon>Gammaproteobacteria</taxon>
        <taxon>Vibrionales</taxon>
        <taxon>Vibrionaceae</taxon>
        <taxon>Vibrio</taxon>
    </lineage>
</organism>
<reference evidence="2 3" key="1">
    <citation type="submission" date="2014-06" db="EMBL/GenBank/DDBJ databases">
        <authorList>
            <person name="Le Roux F."/>
        </authorList>
    </citation>
    <scope>NUCLEOTIDE SEQUENCE [LARGE SCALE GENOMIC DNA]</scope>
    <source>
        <strain evidence="2 3">J2-31</strain>
    </source>
</reference>
<feature type="signal peptide" evidence="1">
    <location>
        <begin position="1"/>
        <end position="20"/>
    </location>
</feature>
<accession>A0A0T7EKT6</accession>
<feature type="chain" id="PRO_5041043377" evidence="1">
    <location>
        <begin position="21"/>
        <end position="259"/>
    </location>
</feature>
<dbReference type="EMBL" id="CCKJ01000033">
    <property type="protein sequence ID" value="CDT70108.1"/>
    <property type="molecule type" value="Genomic_DNA"/>
</dbReference>
<dbReference type="Proteomes" id="UP000041625">
    <property type="component" value="Unassembled WGS sequence"/>
</dbReference>
<accession>A0A0T7DFN5</accession>
<dbReference type="AlphaFoldDB" id="A0A0T7DFN5"/>
<keyword evidence="3" id="KW-1185">Reference proteome</keyword>
<comment type="caution">
    <text evidence="2">The sequence shown here is derived from an EMBL/GenBank/DDBJ whole genome shotgun (WGS) entry which is preliminary data.</text>
</comment>